<feature type="binding site" evidence="8">
    <location>
        <position position="53"/>
    </location>
    <ligand>
        <name>Fe cation</name>
        <dbReference type="ChEBI" id="CHEBI:24875"/>
        <label>1</label>
    </ligand>
</feature>
<comment type="similarity">
    <text evidence="2 7">Belongs to the bacterioferritin family.</text>
</comment>
<dbReference type="EMBL" id="CP009571">
    <property type="protein sequence ID" value="AIT06117.1"/>
    <property type="molecule type" value="Genomic_DNA"/>
</dbReference>
<dbReference type="Pfam" id="PF00210">
    <property type="entry name" value="Ferritin"/>
    <property type="match status" value="1"/>
</dbReference>
<sequence>MAIKGDPRVIEYLNEALKNELTAINQYWLHYRVLDHWGVYKLAQYERMESIDEMKHADWLSERILFLDGLPNFQLLGRLRIGETVEEILRADLAMEEEAVVQLKGAIAYCEEVKDFISRDLFTRILASEEEHVDTLERQFEMIERMGIHNYVQLNSISEHDSPKAGAAPHLNG</sequence>
<dbReference type="NCBIfam" id="TIGR00754">
    <property type="entry name" value="bfr"/>
    <property type="match status" value="1"/>
</dbReference>
<feature type="binding site" evidence="8">
    <location>
        <position position="129"/>
    </location>
    <ligand>
        <name>Fe cation</name>
        <dbReference type="ChEBI" id="CHEBI:24875"/>
        <label>2</label>
    </ligand>
</feature>
<protein>
    <recommendedName>
        <fullName evidence="7">Bacterioferritin</fullName>
        <ecNumber evidence="7">1.16.3.1</ecNumber>
    </recommendedName>
</protein>
<dbReference type="PROSITE" id="PS50905">
    <property type="entry name" value="FERRITIN_LIKE"/>
    <property type="match status" value="1"/>
</dbReference>
<dbReference type="Proteomes" id="UP000033200">
    <property type="component" value="Chromosome"/>
</dbReference>
<dbReference type="GO" id="GO:0006826">
    <property type="term" value="P:iron ion transport"/>
    <property type="evidence" value="ECO:0007669"/>
    <property type="project" value="InterPro"/>
</dbReference>
<dbReference type="InterPro" id="IPR008331">
    <property type="entry name" value="Ferritin_DPS_dom"/>
</dbReference>
<dbReference type="GO" id="GO:0005829">
    <property type="term" value="C:cytosol"/>
    <property type="evidence" value="ECO:0007669"/>
    <property type="project" value="TreeGrafter"/>
</dbReference>
<keyword evidence="3 7" id="KW-0409">Iron storage</keyword>
<evidence type="ECO:0000313" key="10">
    <source>
        <dbReference type="EMBL" id="AIT06117.1"/>
    </source>
</evidence>
<accession>A0A097EEW5</accession>
<dbReference type="InterPro" id="IPR002024">
    <property type="entry name" value="Bacterioferritin"/>
</dbReference>
<dbReference type="FunFam" id="1.20.1260.10:FF:000005">
    <property type="entry name" value="Bacterioferritin"/>
    <property type="match status" value="1"/>
</dbReference>
<dbReference type="PANTHER" id="PTHR30295">
    <property type="entry name" value="BACTERIOFERRITIN"/>
    <property type="match status" value="1"/>
</dbReference>
<dbReference type="Gene3D" id="1.20.1260.10">
    <property type="match status" value="1"/>
</dbReference>
<organism evidence="10 11">
    <name type="scientific">Sphingomonas taxi</name>
    <dbReference type="NCBI Taxonomy" id="1549858"/>
    <lineage>
        <taxon>Bacteria</taxon>
        <taxon>Pseudomonadati</taxon>
        <taxon>Pseudomonadota</taxon>
        <taxon>Alphaproteobacteria</taxon>
        <taxon>Sphingomonadales</taxon>
        <taxon>Sphingomonadaceae</taxon>
        <taxon>Sphingomonas</taxon>
    </lineage>
</organism>
<dbReference type="InterPro" id="IPR009040">
    <property type="entry name" value="Ferritin-like_diiron"/>
</dbReference>
<dbReference type="InterPro" id="IPR012347">
    <property type="entry name" value="Ferritin-like"/>
</dbReference>
<dbReference type="GO" id="GO:0020037">
    <property type="term" value="F:heme binding"/>
    <property type="evidence" value="ECO:0007669"/>
    <property type="project" value="TreeGrafter"/>
</dbReference>
<evidence type="ECO:0000256" key="5">
    <source>
        <dbReference type="ARBA" id="ARBA00022723"/>
    </source>
</evidence>
<evidence type="ECO:0000256" key="1">
    <source>
        <dbReference type="ARBA" id="ARBA00001970"/>
    </source>
</evidence>
<dbReference type="PRINTS" id="PR00601">
    <property type="entry name" value="BACFERRITIN"/>
</dbReference>
<keyword evidence="5 7" id="KW-0479">Metal-binding</keyword>
<dbReference type="GO" id="GO:0140315">
    <property type="term" value="F:iron ion sequestering activity"/>
    <property type="evidence" value="ECO:0007669"/>
    <property type="project" value="UniProtKB-ARBA"/>
</dbReference>
<dbReference type="SUPFAM" id="SSF47240">
    <property type="entry name" value="Ferritin-like"/>
    <property type="match status" value="1"/>
</dbReference>
<feature type="binding site" evidence="8">
    <location>
        <position position="132"/>
    </location>
    <ligand>
        <name>Fe cation</name>
        <dbReference type="ChEBI" id="CHEBI:24875"/>
        <label>2</label>
    </ligand>
</feature>
<feature type="binding site" evidence="8">
    <location>
        <position position="129"/>
    </location>
    <ligand>
        <name>Fe cation</name>
        <dbReference type="ChEBI" id="CHEBI:24875"/>
        <label>1</label>
    </ligand>
</feature>
<evidence type="ECO:0000256" key="8">
    <source>
        <dbReference type="PIRSR" id="PIRSR002560-1"/>
    </source>
</evidence>
<dbReference type="EC" id="1.16.3.1" evidence="7"/>
<proteinExistence type="inferred from homology"/>
<keyword evidence="4" id="KW-0349">Heme</keyword>
<dbReference type="PANTHER" id="PTHR30295:SF0">
    <property type="entry name" value="BACTERIOFERRITIN"/>
    <property type="match status" value="1"/>
</dbReference>
<evidence type="ECO:0000256" key="6">
    <source>
        <dbReference type="ARBA" id="ARBA00023004"/>
    </source>
</evidence>
<keyword evidence="11" id="KW-1185">Reference proteome</keyword>
<feature type="binding site" description="axial binding residue" evidence="8">
    <location>
        <position position="54"/>
    </location>
    <ligand>
        <name>heme b</name>
        <dbReference type="ChEBI" id="CHEBI:60344"/>
        <note>ligand shared between dimeric partners</note>
    </ligand>
    <ligandPart>
        <name>Fe</name>
        <dbReference type="ChEBI" id="CHEBI:18248"/>
    </ligandPart>
</feature>
<dbReference type="STRING" id="1549858.MC45_06615"/>
<evidence type="ECO:0000256" key="4">
    <source>
        <dbReference type="ARBA" id="ARBA00022617"/>
    </source>
</evidence>
<dbReference type="GO" id="GO:0004322">
    <property type="term" value="F:ferroxidase activity"/>
    <property type="evidence" value="ECO:0007669"/>
    <property type="project" value="UniProtKB-EC"/>
</dbReference>
<dbReference type="eggNOG" id="COG2193">
    <property type="taxonomic scope" value="Bacteria"/>
</dbReference>
<dbReference type="CDD" id="cd00907">
    <property type="entry name" value="Bacterioferritin"/>
    <property type="match status" value="1"/>
</dbReference>
<feature type="binding site" evidence="8">
    <location>
        <position position="96"/>
    </location>
    <ligand>
        <name>Fe cation</name>
        <dbReference type="ChEBI" id="CHEBI:24875"/>
        <label>2</label>
    </ligand>
</feature>
<keyword evidence="6 7" id="KW-0408">Iron</keyword>
<evidence type="ECO:0000259" key="9">
    <source>
        <dbReference type="PROSITE" id="PS50905"/>
    </source>
</evidence>
<feature type="binding site" evidence="8">
    <location>
        <position position="20"/>
    </location>
    <ligand>
        <name>Fe cation</name>
        <dbReference type="ChEBI" id="CHEBI:24875"/>
        <label>1</label>
    </ligand>
</feature>
<dbReference type="PIRSF" id="PIRSF002560">
    <property type="entry name" value="Bacterioferritin"/>
    <property type="match status" value="1"/>
</dbReference>
<feature type="domain" description="Ferritin-like diiron" evidence="9">
    <location>
        <begin position="3"/>
        <end position="147"/>
    </location>
</feature>
<dbReference type="GO" id="GO:0006879">
    <property type="term" value="P:intracellular iron ion homeostasis"/>
    <property type="evidence" value="ECO:0007669"/>
    <property type="project" value="UniProtKB-KW"/>
</dbReference>
<reference evidence="10 11" key="1">
    <citation type="submission" date="2014-09" db="EMBL/GenBank/DDBJ databases">
        <title>Using Illumina technology Improving SMRT sequencing Genome Assembly by RASTools.</title>
        <authorList>
            <person name="Zhou Y."/>
            <person name="Ma T."/>
            <person name="Liu T."/>
        </authorList>
    </citation>
    <scope>NUCLEOTIDE SEQUENCE [LARGE SCALE GENOMIC DNA]</scope>
    <source>
        <strain evidence="10 11">ATCC 55669</strain>
    </source>
</reference>
<evidence type="ECO:0000256" key="7">
    <source>
        <dbReference type="PIRNR" id="PIRNR002560"/>
    </source>
</evidence>
<dbReference type="InterPro" id="IPR009078">
    <property type="entry name" value="Ferritin-like_SF"/>
</dbReference>
<dbReference type="AlphaFoldDB" id="A0A097EEW5"/>
<evidence type="ECO:0000256" key="2">
    <source>
        <dbReference type="ARBA" id="ARBA00008093"/>
    </source>
</evidence>
<dbReference type="KEGG" id="stax:MC45_06615"/>
<comment type="catalytic activity">
    <reaction evidence="7">
        <text>4 Fe(2+) + O2 + 4 H(+) = 4 Fe(3+) + 2 H2O</text>
        <dbReference type="Rhea" id="RHEA:11148"/>
        <dbReference type="ChEBI" id="CHEBI:15377"/>
        <dbReference type="ChEBI" id="CHEBI:15378"/>
        <dbReference type="ChEBI" id="CHEBI:15379"/>
        <dbReference type="ChEBI" id="CHEBI:29033"/>
        <dbReference type="ChEBI" id="CHEBI:29034"/>
        <dbReference type="EC" id="1.16.3.1"/>
    </reaction>
</comment>
<dbReference type="HOGENOM" id="CLU_104506_2_0_5"/>
<name>A0A097EEW5_9SPHN</name>
<comment type="function">
    <text evidence="7">Iron-storage protein, whose ferroxidase center binds Fe(2+), oxidizes it using dioxygen to Fe(3+), and participates in the subsequent Fe(3+) oxide mineral core formation within the central cavity of the BFR protein shell.</text>
</comment>
<comment type="cofactor">
    <cofactor evidence="1">
        <name>heme b</name>
        <dbReference type="ChEBI" id="CHEBI:60344"/>
    </cofactor>
</comment>
<evidence type="ECO:0000313" key="11">
    <source>
        <dbReference type="Proteomes" id="UP000033200"/>
    </source>
</evidence>
<gene>
    <name evidence="10" type="ORF">MC45_06615</name>
</gene>
<dbReference type="GO" id="GO:0008199">
    <property type="term" value="F:ferric iron binding"/>
    <property type="evidence" value="ECO:0007669"/>
    <property type="project" value="InterPro"/>
</dbReference>
<feature type="binding site" evidence="8">
    <location>
        <position position="56"/>
    </location>
    <ligand>
        <name>Fe cation</name>
        <dbReference type="ChEBI" id="CHEBI:24875"/>
        <label>1</label>
    </ligand>
</feature>
<feature type="binding site" evidence="8">
    <location>
        <position position="53"/>
    </location>
    <ligand>
        <name>Fe cation</name>
        <dbReference type="ChEBI" id="CHEBI:24875"/>
        <label>2</label>
    </ligand>
</feature>
<evidence type="ECO:0000256" key="3">
    <source>
        <dbReference type="ARBA" id="ARBA00022434"/>
    </source>
</evidence>
<feature type="binding site" evidence="8">
    <location>
        <position position="52"/>
    </location>
    <ligand>
        <name>Fe cation</name>
        <dbReference type="ChEBI" id="CHEBI:24875"/>
        <label>3</label>
    </ligand>
</feature>